<accession>A0ABW3E9D4</accession>
<protein>
    <submittedName>
        <fullName evidence="2">Uncharacterized protein</fullName>
    </submittedName>
</protein>
<evidence type="ECO:0000313" key="3">
    <source>
        <dbReference type="Proteomes" id="UP001597024"/>
    </source>
</evidence>
<comment type="caution">
    <text evidence="2">The sequence shown here is derived from an EMBL/GenBank/DDBJ whole genome shotgun (WGS) entry which is preliminary data.</text>
</comment>
<feature type="compositionally biased region" description="Basic and acidic residues" evidence="1">
    <location>
        <begin position="77"/>
        <end position="86"/>
    </location>
</feature>
<sequence length="86" mass="9174">DPANVSPLVAWLAQAGCPADGQVFHCSGEEILVVDMPRVAARLRTEGRWTLADLDRRLPGALRTPPALDDFLGDAGPPRDDAEAGR</sequence>
<dbReference type="Proteomes" id="UP001597024">
    <property type="component" value="Unassembled WGS sequence"/>
</dbReference>
<organism evidence="2 3">
    <name type="scientific">Streptosporangium algeriense</name>
    <dbReference type="NCBI Taxonomy" id="1682748"/>
    <lineage>
        <taxon>Bacteria</taxon>
        <taxon>Bacillati</taxon>
        <taxon>Actinomycetota</taxon>
        <taxon>Actinomycetes</taxon>
        <taxon>Streptosporangiales</taxon>
        <taxon>Streptosporangiaceae</taxon>
        <taxon>Streptosporangium</taxon>
    </lineage>
</organism>
<name>A0ABW3E9D4_9ACTN</name>
<feature type="region of interest" description="Disordered" evidence="1">
    <location>
        <begin position="60"/>
        <end position="86"/>
    </location>
</feature>
<gene>
    <name evidence="2" type="ORF">ACFQ08_43800</name>
</gene>
<proteinExistence type="predicted"/>
<reference evidence="3" key="1">
    <citation type="journal article" date="2019" name="Int. J. Syst. Evol. Microbiol.">
        <title>The Global Catalogue of Microorganisms (GCM) 10K type strain sequencing project: providing services to taxonomists for standard genome sequencing and annotation.</title>
        <authorList>
            <consortium name="The Broad Institute Genomics Platform"/>
            <consortium name="The Broad Institute Genome Sequencing Center for Infectious Disease"/>
            <person name="Wu L."/>
            <person name="Ma J."/>
        </authorList>
    </citation>
    <scope>NUCLEOTIDE SEQUENCE [LARGE SCALE GENOMIC DNA]</scope>
    <source>
        <strain evidence="3">CCUG 62974</strain>
    </source>
</reference>
<dbReference type="EMBL" id="JBHTHX010003249">
    <property type="protein sequence ID" value="MFD0891518.1"/>
    <property type="molecule type" value="Genomic_DNA"/>
</dbReference>
<keyword evidence="3" id="KW-1185">Reference proteome</keyword>
<evidence type="ECO:0000256" key="1">
    <source>
        <dbReference type="SAM" id="MobiDB-lite"/>
    </source>
</evidence>
<evidence type="ECO:0000313" key="2">
    <source>
        <dbReference type="EMBL" id="MFD0891518.1"/>
    </source>
</evidence>
<feature type="non-terminal residue" evidence="2">
    <location>
        <position position="1"/>
    </location>
</feature>